<sequence>MVMQPLLFAQALLLYTFAPPHSGFGLIYPAIARQPNDPATQLPVDNDRAAEDRLNPPHPAAVEFFAWQPRSTATSAPLPCLQIPPFLWGHSGHAAATNMVMQRLLFAQALLLCTFAPPHSGFGLIDPATARQPNDPATQLPVDNYRAAEDRLNAPHPATVEFFAWHPRSTATSAPLPCLKIPPFFWGHSGHAAATNMVMQPFLFALALLLCTFAPPHSGFGLIDPAIARQPNDPATQLSVDNDRAAEDRLNPPHPATVEFFSWQPRSTATSAPLPCLQIPPFLWGHSGHAAATNMVMQRLLFAQALLLCTFAPPHSGFGLIDPATARQPNDPATQLPVDNYRAAEDRLNAPHPATVEFFAWHPRSTATSAPLPCLKIPPFFWGHSGHAAATNMVMQPLLFALALLLCTFAPPHSGFGLIDPAIARQPNDPATQLSVDNDRAAEDRLNPPHPATVEFFSWQPRSTATSAPLPCLQIPPFFWGHSGHAAATNMCTERHRKLFLVVN</sequence>
<protein>
    <recommendedName>
        <fullName evidence="4">Secreted protein</fullName>
    </recommendedName>
</protein>
<comment type="caution">
    <text evidence="2">The sequence shown here is derived from an EMBL/GenBank/DDBJ whole genome shotgun (WGS) entry which is preliminary data.</text>
</comment>
<proteinExistence type="predicted"/>
<organism evidence="2 3">
    <name type="scientific">Amblyomma americanum</name>
    <name type="common">Lone star tick</name>
    <dbReference type="NCBI Taxonomy" id="6943"/>
    <lineage>
        <taxon>Eukaryota</taxon>
        <taxon>Metazoa</taxon>
        <taxon>Ecdysozoa</taxon>
        <taxon>Arthropoda</taxon>
        <taxon>Chelicerata</taxon>
        <taxon>Arachnida</taxon>
        <taxon>Acari</taxon>
        <taxon>Parasitiformes</taxon>
        <taxon>Ixodida</taxon>
        <taxon>Ixodoidea</taxon>
        <taxon>Ixodidae</taxon>
        <taxon>Amblyomminae</taxon>
        <taxon>Amblyomma</taxon>
    </lineage>
</organism>
<reference evidence="2 3" key="1">
    <citation type="journal article" date="2023" name="Arcadia Sci">
        <title>De novo assembly of a long-read Amblyomma americanum tick genome.</title>
        <authorList>
            <person name="Chou S."/>
            <person name="Poskanzer K.E."/>
            <person name="Rollins M."/>
            <person name="Thuy-Boun P.S."/>
        </authorList>
    </citation>
    <scope>NUCLEOTIDE SEQUENCE [LARGE SCALE GENOMIC DNA]</scope>
    <source>
        <strain evidence="2">F_SG_1</strain>
        <tissue evidence="2">Salivary glands</tissue>
    </source>
</reference>
<dbReference type="EMBL" id="JARKHS020018790">
    <property type="protein sequence ID" value="KAK8772119.1"/>
    <property type="molecule type" value="Genomic_DNA"/>
</dbReference>
<gene>
    <name evidence="2" type="ORF">V5799_024637</name>
</gene>
<accession>A0AAQ4EBH1</accession>
<evidence type="ECO:0008006" key="4">
    <source>
        <dbReference type="Google" id="ProtNLM"/>
    </source>
</evidence>
<feature type="signal peptide" evidence="1">
    <location>
        <begin position="1"/>
        <end position="23"/>
    </location>
</feature>
<feature type="chain" id="PRO_5042904642" description="Secreted protein" evidence="1">
    <location>
        <begin position="24"/>
        <end position="504"/>
    </location>
</feature>
<name>A0AAQ4EBH1_AMBAM</name>
<keyword evidence="3" id="KW-1185">Reference proteome</keyword>
<evidence type="ECO:0000256" key="1">
    <source>
        <dbReference type="SAM" id="SignalP"/>
    </source>
</evidence>
<dbReference type="AlphaFoldDB" id="A0AAQ4EBH1"/>
<dbReference type="Proteomes" id="UP001321473">
    <property type="component" value="Unassembled WGS sequence"/>
</dbReference>
<evidence type="ECO:0000313" key="3">
    <source>
        <dbReference type="Proteomes" id="UP001321473"/>
    </source>
</evidence>
<keyword evidence="1" id="KW-0732">Signal</keyword>
<evidence type="ECO:0000313" key="2">
    <source>
        <dbReference type="EMBL" id="KAK8772119.1"/>
    </source>
</evidence>